<comment type="catalytic activity">
    <reaction evidence="1">
        <text>S-ubiquitinyl-[E2 ubiquitin-conjugating enzyme]-L-cysteine + [acceptor protein]-L-lysine = [E2 ubiquitin-conjugating enzyme]-L-cysteine + N(6)-ubiquitinyl-[acceptor protein]-L-lysine.</text>
        <dbReference type="EC" id="2.3.2.27"/>
    </reaction>
</comment>
<dbReference type="InterPro" id="IPR045191">
    <property type="entry name" value="MBR1/2-like"/>
</dbReference>
<proteinExistence type="predicted"/>
<dbReference type="OrthoDB" id="1302023at2759"/>
<dbReference type="GO" id="GO:0061630">
    <property type="term" value="F:ubiquitin protein ligase activity"/>
    <property type="evidence" value="ECO:0007669"/>
    <property type="project" value="UniProtKB-EC"/>
</dbReference>
<evidence type="ECO:0000256" key="6">
    <source>
        <dbReference type="ARBA" id="ARBA00022786"/>
    </source>
</evidence>
<keyword evidence="7" id="KW-0862">Zinc</keyword>
<evidence type="ECO:0000256" key="4">
    <source>
        <dbReference type="ARBA" id="ARBA00022723"/>
    </source>
</evidence>
<keyword evidence="3" id="KW-0808">Transferase</keyword>
<dbReference type="Pfam" id="PF13639">
    <property type="entry name" value="zf-RING_2"/>
    <property type="match status" value="1"/>
</dbReference>
<dbReference type="EMBL" id="JACXVP010000012">
    <property type="protein sequence ID" value="KAG5573137.1"/>
    <property type="molecule type" value="Genomic_DNA"/>
</dbReference>
<dbReference type="SMART" id="SM00184">
    <property type="entry name" value="RING"/>
    <property type="match status" value="1"/>
</dbReference>
<evidence type="ECO:0000313" key="11">
    <source>
        <dbReference type="Proteomes" id="UP000824120"/>
    </source>
</evidence>
<keyword evidence="11" id="KW-1185">Reference proteome</keyword>
<dbReference type="PANTHER" id="PTHR22937">
    <property type="entry name" value="E3 UBIQUITIN-PROTEIN LIGASE RNF165"/>
    <property type="match status" value="1"/>
</dbReference>
<dbReference type="Proteomes" id="UP000824120">
    <property type="component" value="Chromosome 12"/>
</dbReference>
<sequence>MSNSYYDQCSQYTSVYRRSVGITTRPSPYDRSSSVYRLGARITTRQSTFVLGLQATITPHNYQSVPHNVGITIANVSSRDLVERLLRRQDVEDNLNGGSSQSWGDSQAASELFDDQEEDAILFGYFKTRIHRVVEGVNNQTETKEICAICQAEFEHEESIGTLGCGHEYHTGCIKQWLLRKKDCPINLDLDSCCMVSITLPCDSAFMDYIILLIKKGVATGDLHKALLLSIPSCCCSTSSLHREIRTQQILVY</sequence>
<dbReference type="AlphaFoldDB" id="A0A9J5WBW8"/>
<keyword evidence="4" id="KW-0479">Metal-binding</keyword>
<dbReference type="EC" id="2.3.2.27" evidence="2"/>
<accession>A0A9J5WBW8</accession>
<evidence type="ECO:0000259" key="9">
    <source>
        <dbReference type="PROSITE" id="PS50089"/>
    </source>
</evidence>
<evidence type="ECO:0000256" key="2">
    <source>
        <dbReference type="ARBA" id="ARBA00012483"/>
    </source>
</evidence>
<comment type="caution">
    <text evidence="10">The sequence shown here is derived from an EMBL/GenBank/DDBJ whole genome shotgun (WGS) entry which is preliminary data.</text>
</comment>
<keyword evidence="6" id="KW-0833">Ubl conjugation pathway</keyword>
<organism evidence="10 11">
    <name type="scientific">Solanum commersonii</name>
    <name type="common">Commerson's wild potato</name>
    <name type="synonym">Commerson's nightshade</name>
    <dbReference type="NCBI Taxonomy" id="4109"/>
    <lineage>
        <taxon>Eukaryota</taxon>
        <taxon>Viridiplantae</taxon>
        <taxon>Streptophyta</taxon>
        <taxon>Embryophyta</taxon>
        <taxon>Tracheophyta</taxon>
        <taxon>Spermatophyta</taxon>
        <taxon>Magnoliopsida</taxon>
        <taxon>eudicotyledons</taxon>
        <taxon>Gunneridae</taxon>
        <taxon>Pentapetalae</taxon>
        <taxon>asterids</taxon>
        <taxon>lamiids</taxon>
        <taxon>Solanales</taxon>
        <taxon>Solanaceae</taxon>
        <taxon>Solanoideae</taxon>
        <taxon>Solaneae</taxon>
        <taxon>Solanum</taxon>
    </lineage>
</organism>
<dbReference type="GO" id="GO:0005634">
    <property type="term" value="C:nucleus"/>
    <property type="evidence" value="ECO:0007669"/>
    <property type="project" value="TreeGrafter"/>
</dbReference>
<evidence type="ECO:0000256" key="7">
    <source>
        <dbReference type="ARBA" id="ARBA00022833"/>
    </source>
</evidence>
<name>A0A9J5WBW8_SOLCO</name>
<evidence type="ECO:0000313" key="10">
    <source>
        <dbReference type="EMBL" id="KAG5573137.1"/>
    </source>
</evidence>
<protein>
    <recommendedName>
        <fullName evidence="2">RING-type E3 ubiquitin transferase</fullName>
        <ecNumber evidence="2">2.3.2.27</ecNumber>
    </recommendedName>
</protein>
<reference evidence="10 11" key="1">
    <citation type="submission" date="2020-09" db="EMBL/GenBank/DDBJ databases">
        <title>De no assembly of potato wild relative species, Solanum commersonii.</title>
        <authorList>
            <person name="Cho K."/>
        </authorList>
    </citation>
    <scope>NUCLEOTIDE SEQUENCE [LARGE SCALE GENOMIC DNA]</scope>
    <source>
        <strain evidence="10">LZ3.2</strain>
        <tissue evidence="10">Leaf</tissue>
    </source>
</reference>
<evidence type="ECO:0000256" key="8">
    <source>
        <dbReference type="PROSITE-ProRule" id="PRU00175"/>
    </source>
</evidence>
<evidence type="ECO:0000256" key="3">
    <source>
        <dbReference type="ARBA" id="ARBA00022679"/>
    </source>
</evidence>
<dbReference type="InterPro" id="IPR001841">
    <property type="entry name" value="Znf_RING"/>
</dbReference>
<evidence type="ECO:0000256" key="1">
    <source>
        <dbReference type="ARBA" id="ARBA00000900"/>
    </source>
</evidence>
<dbReference type="SUPFAM" id="SSF57850">
    <property type="entry name" value="RING/U-box"/>
    <property type="match status" value="1"/>
</dbReference>
<dbReference type="InterPro" id="IPR013083">
    <property type="entry name" value="Znf_RING/FYVE/PHD"/>
</dbReference>
<evidence type="ECO:0000256" key="5">
    <source>
        <dbReference type="ARBA" id="ARBA00022771"/>
    </source>
</evidence>
<dbReference type="PANTHER" id="PTHR22937:SF175">
    <property type="entry name" value="RING-TYPE E3 UBIQUITIN TRANSFERASE"/>
    <property type="match status" value="1"/>
</dbReference>
<feature type="domain" description="RING-type" evidence="9">
    <location>
        <begin position="147"/>
        <end position="186"/>
    </location>
</feature>
<keyword evidence="5 8" id="KW-0863">Zinc-finger</keyword>
<gene>
    <name evidence="10" type="ORF">H5410_062903</name>
</gene>
<dbReference type="GO" id="GO:0008270">
    <property type="term" value="F:zinc ion binding"/>
    <property type="evidence" value="ECO:0007669"/>
    <property type="project" value="UniProtKB-KW"/>
</dbReference>
<dbReference type="PROSITE" id="PS50089">
    <property type="entry name" value="ZF_RING_2"/>
    <property type="match status" value="1"/>
</dbReference>
<dbReference type="Gene3D" id="3.30.40.10">
    <property type="entry name" value="Zinc/RING finger domain, C3HC4 (zinc finger)"/>
    <property type="match status" value="1"/>
</dbReference>